<dbReference type="FunFam" id="3.90.70.10:FF:000022">
    <property type="entry name" value="Ubiquitin carboxyl-terminal hydrolase 24"/>
    <property type="match status" value="1"/>
</dbReference>
<organism evidence="3 4">
    <name type="scientific">Pseudocohnilembus persalinus</name>
    <name type="common">Ciliate</name>
    <dbReference type="NCBI Taxonomy" id="266149"/>
    <lineage>
        <taxon>Eukaryota</taxon>
        <taxon>Sar</taxon>
        <taxon>Alveolata</taxon>
        <taxon>Ciliophora</taxon>
        <taxon>Intramacronucleata</taxon>
        <taxon>Oligohymenophorea</taxon>
        <taxon>Scuticociliatia</taxon>
        <taxon>Philasterida</taxon>
        <taxon>Pseudocohnilembidae</taxon>
        <taxon>Pseudocohnilembus</taxon>
    </lineage>
</organism>
<evidence type="ECO:0000259" key="2">
    <source>
        <dbReference type="PROSITE" id="PS50235"/>
    </source>
</evidence>
<dbReference type="SUPFAM" id="SSF54001">
    <property type="entry name" value="Cysteine proteinases"/>
    <property type="match status" value="1"/>
</dbReference>
<feature type="region of interest" description="Disordered" evidence="1">
    <location>
        <begin position="384"/>
        <end position="416"/>
    </location>
</feature>
<gene>
    <name evidence="3" type="ORF">PPERSA_06625</name>
</gene>
<feature type="compositionally biased region" description="Basic and acidic residues" evidence="1">
    <location>
        <begin position="391"/>
        <end position="401"/>
    </location>
</feature>
<dbReference type="Pfam" id="PF00443">
    <property type="entry name" value="UCH"/>
    <property type="match status" value="1"/>
</dbReference>
<dbReference type="GO" id="GO:0005829">
    <property type="term" value="C:cytosol"/>
    <property type="evidence" value="ECO:0007669"/>
    <property type="project" value="TreeGrafter"/>
</dbReference>
<dbReference type="AlphaFoldDB" id="A0A0V0QRR4"/>
<dbReference type="Proteomes" id="UP000054937">
    <property type="component" value="Unassembled WGS sequence"/>
</dbReference>
<dbReference type="InterPro" id="IPR050164">
    <property type="entry name" value="Peptidase_C19"/>
</dbReference>
<evidence type="ECO:0000313" key="4">
    <source>
        <dbReference type="Proteomes" id="UP000054937"/>
    </source>
</evidence>
<dbReference type="GO" id="GO:0004843">
    <property type="term" value="F:cysteine-type deubiquitinase activity"/>
    <property type="evidence" value="ECO:0007669"/>
    <property type="project" value="InterPro"/>
</dbReference>
<dbReference type="GO" id="GO:0016579">
    <property type="term" value="P:protein deubiquitination"/>
    <property type="evidence" value="ECO:0007669"/>
    <property type="project" value="InterPro"/>
</dbReference>
<dbReference type="Gene3D" id="3.90.70.10">
    <property type="entry name" value="Cysteine proteinases"/>
    <property type="match status" value="1"/>
</dbReference>
<accession>A0A0V0QRR4</accession>
<name>A0A0V0QRR4_PSEPJ</name>
<protein>
    <recommendedName>
        <fullName evidence="2">USP domain-containing protein</fullName>
    </recommendedName>
</protein>
<dbReference type="InterPro" id="IPR018200">
    <property type="entry name" value="USP_CS"/>
</dbReference>
<dbReference type="InterPro" id="IPR038765">
    <property type="entry name" value="Papain-like_cys_pep_sf"/>
</dbReference>
<dbReference type="EMBL" id="LDAU01000110">
    <property type="protein sequence ID" value="KRX04991.1"/>
    <property type="molecule type" value="Genomic_DNA"/>
</dbReference>
<dbReference type="InParanoid" id="A0A0V0QRR4"/>
<dbReference type="PROSITE" id="PS50235">
    <property type="entry name" value="USP_3"/>
    <property type="match status" value="1"/>
</dbReference>
<feature type="domain" description="USP" evidence="2">
    <location>
        <begin position="40"/>
        <end position="379"/>
    </location>
</feature>
<keyword evidence="4" id="KW-1185">Reference proteome</keyword>
<dbReference type="PANTHER" id="PTHR24006">
    <property type="entry name" value="UBIQUITIN CARBOXYL-TERMINAL HYDROLASE"/>
    <property type="match status" value="1"/>
</dbReference>
<dbReference type="InterPro" id="IPR028889">
    <property type="entry name" value="USP"/>
</dbReference>
<sequence>MDLTIQFLKNLHLQSGWRTKAYNDWYIQRKDSEKSSSGFVGIKNLGCVCYMISLLQQMFMIPDFRQSILTCEDPAFDELQEEDNLLYQLKCLFISLSESEKQAVNPKGMCQAYKDFDNQPVNVFQQMDAEEFYNGFLDKLENQIKKSPQNENFLLKYFGGKLSNEIIGKDCPHRSEREENFVSLQVQVENKKDIYESLKEFVSGEILEGDNAYQCQACDDKKVTALKRTSLKSLPHNLVVMAKRFRYDYTTFQRIKINDHWEFPMELDLEPYTLQGLYRKEGKKYEGKQYPQNYFKYKLKGMVIHSGTADNGHYYSYIQKRGKEENEWYEFNDNIVKPFDPTDIPNEAFGGEEKWRYYGNTSENKEKCRNAYILFYDRIETYEEEENNQDSDEKDKNKMDEEVQNPQNKKKLDENQIQQQIDKYCKNFRTELRDKNKKHHSHMFVFNEDYFDFVQKLILEHNFSKNTDWLQNEYFTYDKKDQKYYDLELLKLGISFFLICQVREKYKANVFPFMNHLKFLLSQNFPACQWLFRIFQNQEYFQELILENQCQLTRRAIIGLLEIPMKVVYNQEKNVLKIPMSLGDDIYQLLLEKKIVGRTIDFMLRDILKQNWDQTGEYLEIEEFLRNFEDIQISPQSVQLLGQTNKKKQKTFSNLKKKNRYNLYGNSYTYIWQTLYQILNTQKNLAGEENYFELYDQENELIPLFWEKIILNCLENKSNQQELQDKASYRNFAKIVTLLCFKNIKYTNEILQIILKNLKNKTAENTKSDILVLKYLMQIQDEKQDQREMSNYKASLNFNGVRWPKNVKSYCNSLKTVFVSLERIFNGQQLEPDQLDLDEDLASLQINIHKNKLLDYFVHTCKGFVTAKVIDVYGDMIKIQYQVLEQKYPEDREAIVSIDDEKLFEHKLMQEVIIYQLNPKNIDSEQNQQQNNNWEEGLESFDDDDDYNDNNNNQV</sequence>
<feature type="region of interest" description="Disordered" evidence="1">
    <location>
        <begin position="936"/>
        <end position="955"/>
    </location>
</feature>
<proteinExistence type="predicted"/>
<reference evidence="3 4" key="1">
    <citation type="journal article" date="2015" name="Sci. Rep.">
        <title>Genome of the facultative scuticociliatosis pathogen Pseudocohnilembus persalinus provides insight into its virulence through horizontal gene transfer.</title>
        <authorList>
            <person name="Xiong J."/>
            <person name="Wang G."/>
            <person name="Cheng J."/>
            <person name="Tian M."/>
            <person name="Pan X."/>
            <person name="Warren A."/>
            <person name="Jiang C."/>
            <person name="Yuan D."/>
            <person name="Miao W."/>
        </authorList>
    </citation>
    <scope>NUCLEOTIDE SEQUENCE [LARGE SCALE GENOMIC DNA]</scope>
    <source>
        <strain evidence="3">36N120E</strain>
    </source>
</reference>
<dbReference type="PROSITE" id="PS00973">
    <property type="entry name" value="USP_2"/>
    <property type="match status" value="1"/>
</dbReference>
<dbReference type="PANTHER" id="PTHR24006:SF827">
    <property type="entry name" value="UBIQUITIN CARBOXYL-TERMINAL HYDROLASE 34"/>
    <property type="match status" value="1"/>
</dbReference>
<feature type="compositionally biased region" description="Acidic residues" evidence="1">
    <location>
        <begin position="936"/>
        <end position="948"/>
    </location>
</feature>
<evidence type="ECO:0000256" key="1">
    <source>
        <dbReference type="SAM" id="MobiDB-lite"/>
    </source>
</evidence>
<dbReference type="OrthoDB" id="289038at2759"/>
<evidence type="ECO:0000313" key="3">
    <source>
        <dbReference type="EMBL" id="KRX04991.1"/>
    </source>
</evidence>
<dbReference type="GO" id="GO:0005634">
    <property type="term" value="C:nucleus"/>
    <property type="evidence" value="ECO:0007669"/>
    <property type="project" value="TreeGrafter"/>
</dbReference>
<dbReference type="InterPro" id="IPR001394">
    <property type="entry name" value="Peptidase_C19_UCH"/>
</dbReference>
<comment type="caution">
    <text evidence="3">The sequence shown here is derived from an EMBL/GenBank/DDBJ whole genome shotgun (WGS) entry which is preliminary data.</text>
</comment>